<name>A0A091Q4X6_LEPDC</name>
<evidence type="ECO:0000256" key="1">
    <source>
        <dbReference type="SAM" id="MobiDB-lite"/>
    </source>
</evidence>
<evidence type="ECO:0000313" key="4">
    <source>
        <dbReference type="Proteomes" id="UP000053001"/>
    </source>
</evidence>
<dbReference type="PANTHER" id="PTHR15725:SF1">
    <property type="entry name" value="RIKEN CDNA 1700017N19 GENE"/>
    <property type="match status" value="1"/>
</dbReference>
<dbReference type="Pfam" id="PF15663">
    <property type="entry name" value="zf-CCCH_3"/>
    <property type="match status" value="1"/>
</dbReference>
<sequence>FLLQQKYSNVSCFWETQPLGCVRISCAFHHSKPRNINGLFLPPSNIISKGSSCLPGVLVDSWHLEQPSLRSQENILLPIHPPLIIKLSDEEDGDDGEEDDEEDENYVSWVPKTEADIEEEQAIKEICYKSGKY</sequence>
<feature type="non-terminal residue" evidence="3">
    <location>
        <position position="1"/>
    </location>
</feature>
<dbReference type="PANTHER" id="PTHR15725">
    <property type="entry name" value="ZN-FINGER, C-X8-C-X5-C-X3-H TYPE-CONTAINING"/>
    <property type="match status" value="1"/>
</dbReference>
<feature type="compositionally biased region" description="Acidic residues" evidence="1">
    <location>
        <begin position="89"/>
        <end position="105"/>
    </location>
</feature>
<organism evidence="3 4">
    <name type="scientific">Leptosomus discolor</name>
    <name type="common">Madagascar cuckoo roller</name>
    <name type="synonym">Cuculus discolor</name>
    <dbReference type="NCBI Taxonomy" id="188344"/>
    <lineage>
        <taxon>Eukaryota</taxon>
        <taxon>Metazoa</taxon>
        <taxon>Chordata</taxon>
        <taxon>Craniata</taxon>
        <taxon>Vertebrata</taxon>
        <taxon>Euteleostomi</taxon>
        <taxon>Archelosauria</taxon>
        <taxon>Archosauria</taxon>
        <taxon>Dinosauria</taxon>
        <taxon>Saurischia</taxon>
        <taxon>Theropoda</taxon>
        <taxon>Coelurosauria</taxon>
        <taxon>Aves</taxon>
        <taxon>Neognathae</taxon>
        <taxon>Neoaves</taxon>
        <taxon>Telluraves</taxon>
        <taxon>Coraciimorphae</taxon>
        <taxon>Coraciiformes</taxon>
        <taxon>Leptosomidae</taxon>
        <taxon>Leptosomus</taxon>
    </lineage>
</organism>
<dbReference type="EMBL" id="KK685993">
    <property type="protein sequence ID" value="KFQ14588.1"/>
    <property type="molecule type" value="Genomic_DNA"/>
</dbReference>
<gene>
    <name evidence="3" type="ORF">N330_01844</name>
</gene>
<evidence type="ECO:0000259" key="2">
    <source>
        <dbReference type="Pfam" id="PF15663"/>
    </source>
</evidence>
<keyword evidence="4" id="KW-1185">Reference proteome</keyword>
<dbReference type="GO" id="GO:0016973">
    <property type="term" value="P:poly(A)+ mRNA export from nucleus"/>
    <property type="evidence" value="ECO:0007669"/>
    <property type="project" value="TreeGrafter"/>
</dbReference>
<feature type="non-terminal residue" evidence="3">
    <location>
        <position position="133"/>
    </location>
</feature>
<dbReference type="InterPro" id="IPR041686">
    <property type="entry name" value="Znf-CCCH_3"/>
</dbReference>
<dbReference type="Pfam" id="PF17732">
    <property type="entry name" value="DUF5571"/>
    <property type="match status" value="1"/>
</dbReference>
<proteinExistence type="predicted"/>
<accession>A0A091Q4X6</accession>
<dbReference type="InterPro" id="IPR040943">
    <property type="entry name" value="DUF5571"/>
</dbReference>
<evidence type="ECO:0000313" key="3">
    <source>
        <dbReference type="EMBL" id="KFQ14588.1"/>
    </source>
</evidence>
<dbReference type="AlphaFoldDB" id="A0A091Q4X6"/>
<feature type="domain" description="Zinc-finger CCCH" evidence="2">
    <location>
        <begin position="3"/>
        <end position="46"/>
    </location>
</feature>
<protein>
    <submittedName>
        <fullName evidence="3">Uncharacterized protein C12orf50</fullName>
    </submittedName>
</protein>
<dbReference type="PhylomeDB" id="A0A091Q4X6"/>
<feature type="region of interest" description="Disordered" evidence="1">
    <location>
        <begin position="87"/>
        <end position="113"/>
    </location>
</feature>
<reference evidence="3 4" key="1">
    <citation type="submission" date="2014-04" db="EMBL/GenBank/DDBJ databases">
        <title>Genome evolution of avian class.</title>
        <authorList>
            <person name="Zhang G."/>
            <person name="Li C."/>
        </authorList>
    </citation>
    <scope>NUCLEOTIDE SEQUENCE [LARGE SCALE GENOMIC DNA]</scope>
    <source>
        <strain evidence="3">BGI_N330</strain>
    </source>
</reference>
<dbReference type="Proteomes" id="UP000053001">
    <property type="component" value="Unassembled WGS sequence"/>
</dbReference>